<reference evidence="1" key="1">
    <citation type="journal article" date="2021" name="Environ. Microbiol.">
        <title>New insights into the diversity and evolution of the archaeal mobilome from three complete genomes of Saccharolobus shibatae.</title>
        <authorList>
            <person name="Medvedeva S."/>
            <person name="Brandt D."/>
            <person name="Cvirkaite-Krupovic V."/>
            <person name="Liu Y."/>
            <person name="Severinov K."/>
            <person name="Ishino S."/>
            <person name="Ishino Y."/>
            <person name="Prangishvili D."/>
            <person name="Kalinowski J."/>
            <person name="Krupovic M."/>
        </authorList>
    </citation>
    <scope>NUCLEOTIDE SEQUENCE</scope>
    <source>
        <strain evidence="1">B12</strain>
    </source>
</reference>
<dbReference type="Proteomes" id="UP000694018">
    <property type="component" value="Chromosome"/>
</dbReference>
<sequence length="40" mass="4749">MIVNKYSSHLHYRLILEGIERGIVPPQIQSYITKINPRRN</sequence>
<dbReference type="KEGG" id="sshi:J5U23_01662"/>
<name>A0A8F5BPA9_SACSH</name>
<evidence type="ECO:0000313" key="1">
    <source>
        <dbReference type="EMBL" id="QXJ28793.1"/>
    </source>
</evidence>
<dbReference type="AlphaFoldDB" id="A0A8F5BPA9"/>
<evidence type="ECO:0000313" key="2">
    <source>
        <dbReference type="Proteomes" id="UP000694018"/>
    </source>
</evidence>
<organism evidence="1 2">
    <name type="scientific">Saccharolobus shibatae (strain ATCC 51178 / DSM 5389 / JCM 8931 / NBRC 15437 / B12)</name>
    <name type="common">Sulfolobus shibatae</name>
    <dbReference type="NCBI Taxonomy" id="523848"/>
    <lineage>
        <taxon>Archaea</taxon>
        <taxon>Thermoproteota</taxon>
        <taxon>Thermoprotei</taxon>
        <taxon>Sulfolobales</taxon>
        <taxon>Sulfolobaceae</taxon>
        <taxon>Saccharolobus</taxon>
    </lineage>
</organism>
<protein>
    <submittedName>
        <fullName evidence="1">Uncharacterized protein</fullName>
    </submittedName>
</protein>
<dbReference type="EMBL" id="CP077717">
    <property type="protein sequence ID" value="QXJ28793.1"/>
    <property type="molecule type" value="Genomic_DNA"/>
</dbReference>
<accession>A0A8F5BPA9</accession>
<gene>
    <name evidence="1" type="ORF">J5U23_01662</name>
</gene>
<proteinExistence type="predicted"/>